<dbReference type="Proteomes" id="UP000251571">
    <property type="component" value="Unassembled WGS sequence"/>
</dbReference>
<evidence type="ECO:0000313" key="2">
    <source>
        <dbReference type="EMBL" id="PWJ09794.1"/>
    </source>
</evidence>
<feature type="transmembrane region" description="Helical" evidence="1">
    <location>
        <begin position="67"/>
        <end position="88"/>
    </location>
</feature>
<evidence type="ECO:0000256" key="1">
    <source>
        <dbReference type="SAM" id="Phobius"/>
    </source>
</evidence>
<dbReference type="AlphaFoldDB" id="A0A2Y9B8X8"/>
<dbReference type="RefSeq" id="WP_211317184.1">
    <property type="nucleotide sequence ID" value="NZ_QGDJ01000029.1"/>
</dbReference>
<accession>A0A2Y9B8X8</accession>
<keyword evidence="1" id="KW-1133">Transmembrane helix</keyword>
<feature type="non-terminal residue" evidence="3">
    <location>
        <position position="201"/>
    </location>
</feature>
<name>A0A2Y9B8X8_9RHOB</name>
<feature type="transmembrane region" description="Helical" evidence="1">
    <location>
        <begin position="41"/>
        <end position="61"/>
    </location>
</feature>
<keyword evidence="1" id="KW-0812">Transmembrane</keyword>
<sequence length="201" mass="22378">MKFVEQGALEKGFRSVVQTRLGPKLEELEAKRKALLRKARLGTLAVFIAFEAAAGLLYLLVGGEGKTPWVIFVFAVVGVIAAFVYYNLQTDKWSGSLSDLIMPEICDHVGGLTFERDPEGRFQIATMRDLGMFGAHNRSTQRNLLSGTHHGMPFEIVQAMLEKTTTDANDNEQTTTVFEGLLFRIVLPRSVPTRILIAKDY</sequence>
<evidence type="ECO:0000313" key="3">
    <source>
        <dbReference type="EMBL" id="SSA51948.1"/>
    </source>
</evidence>
<dbReference type="Proteomes" id="UP000245839">
    <property type="component" value="Unassembled WGS sequence"/>
</dbReference>
<organism evidence="3 5">
    <name type="scientific">Jannaschia seohaensis</name>
    <dbReference type="NCBI Taxonomy" id="475081"/>
    <lineage>
        <taxon>Bacteria</taxon>
        <taxon>Pseudomonadati</taxon>
        <taxon>Pseudomonadota</taxon>
        <taxon>Alphaproteobacteria</taxon>
        <taxon>Rhodobacterales</taxon>
        <taxon>Roseobacteraceae</taxon>
        <taxon>Jannaschia</taxon>
    </lineage>
</organism>
<evidence type="ECO:0000313" key="4">
    <source>
        <dbReference type="Proteomes" id="UP000245839"/>
    </source>
</evidence>
<keyword evidence="1" id="KW-0472">Membrane</keyword>
<proteinExistence type="predicted"/>
<keyword evidence="4" id="KW-1185">Reference proteome</keyword>
<evidence type="ECO:0000313" key="5">
    <source>
        <dbReference type="Proteomes" id="UP000251571"/>
    </source>
</evidence>
<gene>
    <name evidence="2" type="ORF">BCF38_12913</name>
    <name evidence="3" type="ORF">SAMN05421539_12913</name>
</gene>
<dbReference type="EMBL" id="UETC01000029">
    <property type="protein sequence ID" value="SSA51948.1"/>
    <property type="molecule type" value="Genomic_DNA"/>
</dbReference>
<protein>
    <submittedName>
        <fullName evidence="3">Uncharacterized protein</fullName>
    </submittedName>
</protein>
<dbReference type="EMBL" id="QGDJ01000029">
    <property type="protein sequence ID" value="PWJ09794.1"/>
    <property type="molecule type" value="Genomic_DNA"/>
</dbReference>
<reference evidence="3 5" key="1">
    <citation type="submission" date="2016-10" db="EMBL/GenBank/DDBJ databases">
        <authorList>
            <person name="Cai Z."/>
        </authorList>
    </citation>
    <scope>NUCLEOTIDE SEQUENCE [LARGE SCALE GENOMIC DNA]</scope>
    <source>
        <strain evidence="3 5">DSM 25227</strain>
    </source>
</reference>
<reference evidence="2 4" key="2">
    <citation type="submission" date="2018-03" db="EMBL/GenBank/DDBJ databases">
        <title>Genomic Encyclopedia of Archaeal and Bacterial Type Strains, Phase II (KMG-II): from individual species to whole genera.</title>
        <authorList>
            <person name="Goeker M."/>
        </authorList>
    </citation>
    <scope>NUCLEOTIDE SEQUENCE [LARGE SCALE GENOMIC DNA]</scope>
    <source>
        <strain evidence="2 4">DSM 25227</strain>
    </source>
</reference>